<protein>
    <submittedName>
        <fullName evidence="1">Uncharacterized protein</fullName>
    </submittedName>
</protein>
<dbReference type="RefSeq" id="WP_079575740.1">
    <property type="nucleotide sequence ID" value="NZ_FUZQ01000006.1"/>
</dbReference>
<proteinExistence type="predicted"/>
<reference evidence="1 2" key="1">
    <citation type="submission" date="2017-02" db="EMBL/GenBank/DDBJ databases">
        <authorList>
            <person name="Peterson S.W."/>
        </authorList>
    </citation>
    <scope>NUCLEOTIDE SEQUENCE [LARGE SCALE GENOMIC DNA]</scope>
    <source>
        <strain evidence="1 2">DSM 21481</strain>
    </source>
</reference>
<evidence type="ECO:0000313" key="2">
    <source>
        <dbReference type="Proteomes" id="UP000189777"/>
    </source>
</evidence>
<organism evidence="1 2">
    <name type="scientific">Krasilnikoviella flava</name>
    <dbReference type="NCBI Taxonomy" id="526729"/>
    <lineage>
        <taxon>Bacteria</taxon>
        <taxon>Bacillati</taxon>
        <taxon>Actinomycetota</taxon>
        <taxon>Actinomycetes</taxon>
        <taxon>Micrococcales</taxon>
        <taxon>Promicromonosporaceae</taxon>
        <taxon>Krasilnikoviella</taxon>
    </lineage>
</organism>
<accession>A0A1T5LHQ0</accession>
<dbReference type="EMBL" id="FUZQ01000006">
    <property type="protein sequence ID" value="SKC75513.1"/>
    <property type="molecule type" value="Genomic_DNA"/>
</dbReference>
<dbReference type="Proteomes" id="UP000189777">
    <property type="component" value="Unassembled WGS sequence"/>
</dbReference>
<evidence type="ECO:0000313" key="1">
    <source>
        <dbReference type="EMBL" id="SKC75513.1"/>
    </source>
</evidence>
<sequence length="132" mass="14856">MTWQLAFVTASFVLVAAAAVRSWLHSRSHHQAVARRSRRRHPPAADPLLTLTVQVRLGELARELRAIDDDRQVYARAHHARAAQEAYDALLREACRLAGLGVVDLPTRAGEQAESAERLREELELSSRGWSW</sequence>
<gene>
    <name evidence="1" type="ORF">SAMN04324258_3442</name>
</gene>
<keyword evidence="2" id="KW-1185">Reference proteome</keyword>
<dbReference type="AlphaFoldDB" id="A0A1T5LHQ0"/>
<name>A0A1T5LHQ0_9MICO</name>